<proteinExistence type="predicted"/>
<evidence type="ECO:0008006" key="3">
    <source>
        <dbReference type="Google" id="ProtNLM"/>
    </source>
</evidence>
<reference evidence="2" key="1">
    <citation type="journal article" date="2020" name="mSystems">
        <title>Genome- and Community-Level Interaction Insights into Carbon Utilization and Element Cycling Functions of Hydrothermarchaeota in Hydrothermal Sediment.</title>
        <authorList>
            <person name="Zhou Z."/>
            <person name="Liu Y."/>
            <person name="Xu W."/>
            <person name="Pan J."/>
            <person name="Luo Z.H."/>
            <person name="Li M."/>
        </authorList>
    </citation>
    <scope>NUCLEOTIDE SEQUENCE [LARGE SCALE GENOMIC DNA]</scope>
    <source>
        <strain evidence="2">SpSt-116</strain>
    </source>
</reference>
<evidence type="ECO:0000313" key="2">
    <source>
        <dbReference type="EMBL" id="HDP14600.1"/>
    </source>
</evidence>
<dbReference type="AlphaFoldDB" id="A0A7C1CCY1"/>
<gene>
    <name evidence="2" type="ORF">ENN26_02310</name>
</gene>
<sequence length="371" mass="41145">MNSPTVLDFKLEVVTSIHVWDGERRLIGLDVVPLKSEACIVDIEKIDVNKIGVVPSSYQKFEESVRNWIETGIMDCSRKIPLNATPRKAEEVKLLPPLYIPASSLKGYIRTALLYHLLMEAASTQGKQAVASLLLKLVKLSSKPEVMDREVESVFMARPRFGKQGGSVDMLQQLHLAEPKAIKASSSINRAVVIDVNGNLVADPLLEVLLPGSTLEYQIRIPPLVSQNSVRIRGKDAGTLSQIIQLYNNLTPQLLSKALSEFGRAQLEHELDRVKKVSQSLASKGFDLSAYKDVLELLASDKCIPVRLGFATSHVSKTILLAVDQVAPNLSQQVRSTMSKHVGRTWDELTFKLVNMDRRWLGLGWAKLCTT</sequence>
<dbReference type="EMBL" id="DSAY01000042">
    <property type="protein sequence ID" value="HDP14600.1"/>
    <property type="molecule type" value="Genomic_DNA"/>
</dbReference>
<dbReference type="PANTHER" id="PTHR38007">
    <property type="entry name" value="CRISPR SYSTEM CMS PROTEIN CSM5"/>
    <property type="match status" value="1"/>
</dbReference>
<dbReference type="GO" id="GO:0003723">
    <property type="term" value="F:RNA binding"/>
    <property type="evidence" value="ECO:0007669"/>
    <property type="project" value="UniProtKB-KW"/>
</dbReference>
<organism evidence="2">
    <name type="scientific">Thermofilum adornatum</name>
    <dbReference type="NCBI Taxonomy" id="1365176"/>
    <lineage>
        <taxon>Archaea</taxon>
        <taxon>Thermoproteota</taxon>
        <taxon>Thermoprotei</taxon>
        <taxon>Thermofilales</taxon>
        <taxon>Thermofilaceae</taxon>
        <taxon>Thermofilum</taxon>
    </lineage>
</organism>
<protein>
    <recommendedName>
        <fullName evidence="3">CRISPR type III A-associated protein Csm5</fullName>
    </recommendedName>
</protein>
<dbReference type="PANTHER" id="PTHR38007:SF1">
    <property type="entry name" value="CRISPR SYSTEM CMS PROTEIN CSM5"/>
    <property type="match status" value="1"/>
</dbReference>
<evidence type="ECO:0000256" key="1">
    <source>
        <dbReference type="ARBA" id="ARBA00022884"/>
    </source>
</evidence>
<accession>A0A7C1CCY1</accession>
<name>A0A7C1CCY1_9CREN</name>
<keyword evidence="1" id="KW-0694">RNA-binding</keyword>
<comment type="caution">
    <text evidence="2">The sequence shown here is derived from an EMBL/GenBank/DDBJ whole genome shotgun (WGS) entry which is preliminary data.</text>
</comment>
<dbReference type="InterPro" id="IPR010173">
    <property type="entry name" value="CRISPR-assoc_Csm5"/>
</dbReference>